<feature type="signal peptide" evidence="6">
    <location>
        <begin position="1"/>
        <end position="32"/>
    </location>
</feature>
<dbReference type="GO" id="GO:0030313">
    <property type="term" value="C:cell envelope"/>
    <property type="evidence" value="ECO:0007669"/>
    <property type="project" value="UniProtKB-SubCell"/>
</dbReference>
<feature type="domain" description="Solute-binding protein family 3/N-terminal" evidence="7">
    <location>
        <begin position="75"/>
        <end position="303"/>
    </location>
</feature>
<gene>
    <name evidence="8" type="ORF">E1809_13300</name>
</gene>
<comment type="subcellular location">
    <subcellularLocation>
        <location evidence="1">Cell envelope</location>
    </subcellularLocation>
</comment>
<evidence type="ECO:0000256" key="4">
    <source>
        <dbReference type="RuleBase" id="RU003744"/>
    </source>
</evidence>
<dbReference type="SUPFAM" id="SSF53850">
    <property type="entry name" value="Periplasmic binding protein-like II"/>
    <property type="match status" value="1"/>
</dbReference>
<sequence length="317" mass="32601">MQKSRSLPVSSTLKAATIIAIGALALTACTNASEQGTQGSSAPSSSANASFDPTTIQKDDTLAAMVPAAIKAKGTLTVGSDTSYAPAEFLGPDGQTPVGYDVDLAKAIGATLGLKVQVQTAEFTGILPALGPKYDLGISSFTINPDRLGAVNMVSYFNAGTAWAVQKGNPKKFSLDDVCGKSIGVQTGTVQEDPDLSGRNKKCVADGKQPINIVTLKNQTDVTTRLVNGSIDAMAADSPIIGYALSQTNGQLEKLGDVYDAAPQGIAVAKSDTALADLIQKTLTKLMADGSYKKILTGWGNAEGAITKSEVNPAVKS</sequence>
<dbReference type="Proteomes" id="UP000295511">
    <property type="component" value="Unassembled WGS sequence"/>
</dbReference>
<organism evidence="8 9">
    <name type="scientific">Arthrobacter terricola</name>
    <dbReference type="NCBI Taxonomy" id="2547396"/>
    <lineage>
        <taxon>Bacteria</taxon>
        <taxon>Bacillati</taxon>
        <taxon>Actinomycetota</taxon>
        <taxon>Actinomycetes</taxon>
        <taxon>Micrococcales</taxon>
        <taxon>Micrococcaceae</taxon>
        <taxon>Arthrobacter</taxon>
    </lineage>
</organism>
<dbReference type="RefSeq" id="WP_133204710.1">
    <property type="nucleotide sequence ID" value="NZ_SMRU01000014.1"/>
</dbReference>
<evidence type="ECO:0000256" key="2">
    <source>
        <dbReference type="ARBA" id="ARBA00010333"/>
    </source>
</evidence>
<evidence type="ECO:0000256" key="5">
    <source>
        <dbReference type="SAM" id="MobiDB-lite"/>
    </source>
</evidence>
<dbReference type="PANTHER" id="PTHR35936:SF17">
    <property type="entry name" value="ARGININE-BINDING EXTRACELLULAR PROTEIN ARTP"/>
    <property type="match status" value="1"/>
</dbReference>
<dbReference type="SMART" id="SM00062">
    <property type="entry name" value="PBPb"/>
    <property type="match status" value="1"/>
</dbReference>
<evidence type="ECO:0000259" key="7">
    <source>
        <dbReference type="SMART" id="SM00062"/>
    </source>
</evidence>
<evidence type="ECO:0000256" key="6">
    <source>
        <dbReference type="SAM" id="SignalP"/>
    </source>
</evidence>
<dbReference type="InterPro" id="IPR001638">
    <property type="entry name" value="Solute-binding_3/MltF_N"/>
</dbReference>
<dbReference type="PANTHER" id="PTHR35936">
    <property type="entry name" value="MEMBRANE-BOUND LYTIC MUREIN TRANSGLYCOSYLASE F"/>
    <property type="match status" value="1"/>
</dbReference>
<evidence type="ECO:0000256" key="3">
    <source>
        <dbReference type="ARBA" id="ARBA00022729"/>
    </source>
</evidence>
<dbReference type="PROSITE" id="PS51257">
    <property type="entry name" value="PROKAR_LIPOPROTEIN"/>
    <property type="match status" value="1"/>
</dbReference>
<evidence type="ECO:0000313" key="9">
    <source>
        <dbReference type="Proteomes" id="UP000295511"/>
    </source>
</evidence>
<dbReference type="EMBL" id="SMRU01000014">
    <property type="protein sequence ID" value="TDF94989.1"/>
    <property type="molecule type" value="Genomic_DNA"/>
</dbReference>
<dbReference type="Pfam" id="PF00497">
    <property type="entry name" value="SBP_bac_3"/>
    <property type="match status" value="1"/>
</dbReference>
<comment type="similarity">
    <text evidence="2 4">Belongs to the bacterial solute-binding protein 3 family.</text>
</comment>
<dbReference type="PROSITE" id="PS01039">
    <property type="entry name" value="SBP_BACTERIAL_3"/>
    <property type="match status" value="1"/>
</dbReference>
<accession>A0A4R5KHM7</accession>
<dbReference type="OrthoDB" id="4633994at2"/>
<reference evidence="8 9" key="1">
    <citation type="submission" date="2019-03" db="EMBL/GenBank/DDBJ databases">
        <title>Whole genome sequence of Arthrobacter sp JH1-1.</title>
        <authorList>
            <person name="Trinh H.N."/>
        </authorList>
    </citation>
    <scope>NUCLEOTIDE SEQUENCE [LARGE SCALE GENOMIC DNA]</scope>
    <source>
        <strain evidence="8 9">JH1-1</strain>
    </source>
</reference>
<dbReference type="InterPro" id="IPR018313">
    <property type="entry name" value="SBP_3_CS"/>
</dbReference>
<comment type="caution">
    <text evidence="8">The sequence shown here is derived from an EMBL/GenBank/DDBJ whole genome shotgun (WGS) entry which is preliminary data.</text>
</comment>
<feature type="region of interest" description="Disordered" evidence="5">
    <location>
        <begin position="34"/>
        <end position="53"/>
    </location>
</feature>
<evidence type="ECO:0000313" key="8">
    <source>
        <dbReference type="EMBL" id="TDF94989.1"/>
    </source>
</evidence>
<dbReference type="CDD" id="cd01004">
    <property type="entry name" value="PBP2_MidA_like"/>
    <property type="match status" value="1"/>
</dbReference>
<proteinExistence type="inferred from homology"/>
<protein>
    <submittedName>
        <fullName evidence="8">ABC transporter substrate-binding protein</fullName>
    </submittedName>
</protein>
<name>A0A4R5KHM7_9MICC</name>
<keyword evidence="3 6" id="KW-0732">Signal</keyword>
<feature type="compositionally biased region" description="Low complexity" evidence="5">
    <location>
        <begin position="40"/>
        <end position="50"/>
    </location>
</feature>
<keyword evidence="9" id="KW-1185">Reference proteome</keyword>
<dbReference type="Gene3D" id="3.40.190.10">
    <property type="entry name" value="Periplasmic binding protein-like II"/>
    <property type="match status" value="2"/>
</dbReference>
<evidence type="ECO:0000256" key="1">
    <source>
        <dbReference type="ARBA" id="ARBA00004196"/>
    </source>
</evidence>
<feature type="chain" id="PRO_5038830126" evidence="6">
    <location>
        <begin position="33"/>
        <end position="317"/>
    </location>
</feature>
<dbReference type="AlphaFoldDB" id="A0A4R5KHM7"/>